<reference evidence="1 2" key="1">
    <citation type="journal article" date="2013" name="PLoS Genet.">
        <title>Comparative genome structure, secondary metabolite, and effector coding capacity across Cochliobolus pathogens.</title>
        <authorList>
            <person name="Condon B.J."/>
            <person name="Leng Y."/>
            <person name="Wu D."/>
            <person name="Bushley K.E."/>
            <person name="Ohm R.A."/>
            <person name="Otillar R."/>
            <person name="Martin J."/>
            <person name="Schackwitz W."/>
            <person name="Grimwood J."/>
            <person name="MohdZainudin N."/>
            <person name="Xue C."/>
            <person name="Wang R."/>
            <person name="Manning V.A."/>
            <person name="Dhillon B."/>
            <person name="Tu Z.J."/>
            <person name="Steffenson B.J."/>
            <person name="Salamov A."/>
            <person name="Sun H."/>
            <person name="Lowry S."/>
            <person name="LaButti K."/>
            <person name="Han J."/>
            <person name="Copeland A."/>
            <person name="Lindquist E."/>
            <person name="Barry K."/>
            <person name="Schmutz J."/>
            <person name="Baker S.E."/>
            <person name="Ciuffetti L.M."/>
            <person name="Grigoriev I.V."/>
            <person name="Zhong S."/>
            <person name="Turgeon B.G."/>
        </authorList>
    </citation>
    <scope>NUCLEOTIDE SEQUENCE [LARGE SCALE GENOMIC DNA]</scope>
    <source>
        <strain evidence="1 2">ATCC 44560</strain>
    </source>
</reference>
<dbReference type="OrthoDB" id="3688061at2759"/>
<dbReference type="GeneID" id="19123029"/>
<dbReference type="AlphaFoldDB" id="W6ZQ75"/>
<sequence length="189" mass="21053">MIAQHLTSGCFRDANWDRGSGTASIEDEKSVSNGVAKYLSWRMKRVPRYHKCVVLAWLGGRAKSWRCRYDEVYQSILDVVLRDALDVGTRATPASKLTFMASPLIITPLGVQTDVHYARYPTILSPGHGDIPLIRSASALGCKLSLKVVGSEQTSNMDVSTQLYGVQKARPHMRTRSRWSIHVPNRQGP</sequence>
<protein>
    <submittedName>
        <fullName evidence="1">Uncharacterized protein</fullName>
    </submittedName>
</protein>
<gene>
    <name evidence="1" type="ORF">COCMIDRAFT_36450</name>
</gene>
<accession>W6ZQ75</accession>
<dbReference type="RefSeq" id="XP_007687619.1">
    <property type="nucleotide sequence ID" value="XM_007689429.1"/>
</dbReference>
<dbReference type="Proteomes" id="UP000054032">
    <property type="component" value="Unassembled WGS sequence"/>
</dbReference>
<keyword evidence="2" id="KW-1185">Reference proteome</keyword>
<organism evidence="1 2">
    <name type="scientific">Bipolaris oryzae ATCC 44560</name>
    <dbReference type="NCBI Taxonomy" id="930090"/>
    <lineage>
        <taxon>Eukaryota</taxon>
        <taxon>Fungi</taxon>
        <taxon>Dikarya</taxon>
        <taxon>Ascomycota</taxon>
        <taxon>Pezizomycotina</taxon>
        <taxon>Dothideomycetes</taxon>
        <taxon>Pleosporomycetidae</taxon>
        <taxon>Pleosporales</taxon>
        <taxon>Pleosporineae</taxon>
        <taxon>Pleosporaceae</taxon>
        <taxon>Bipolaris</taxon>
    </lineage>
</organism>
<evidence type="ECO:0000313" key="1">
    <source>
        <dbReference type="EMBL" id="EUC45846.1"/>
    </source>
</evidence>
<name>W6ZQ75_COCMI</name>
<evidence type="ECO:0000313" key="2">
    <source>
        <dbReference type="Proteomes" id="UP000054032"/>
    </source>
</evidence>
<dbReference type="EMBL" id="KI963976">
    <property type="protein sequence ID" value="EUC45846.1"/>
    <property type="molecule type" value="Genomic_DNA"/>
</dbReference>
<dbReference type="HOGENOM" id="CLU_135128_0_0_1"/>
<proteinExistence type="predicted"/>
<dbReference type="KEGG" id="bor:COCMIDRAFT_36450"/>